<proteinExistence type="inferred from homology"/>
<dbReference type="PROSITE" id="PS51194">
    <property type="entry name" value="HELICASE_CTER"/>
    <property type="match status" value="1"/>
</dbReference>
<dbReference type="EC" id="5.6.2.4" evidence="10"/>
<gene>
    <name evidence="15" type="ORF">PROH_18820</name>
</gene>
<organism evidence="15 16">
    <name type="scientific">Prochlorothrix hollandica PCC 9006 = CALU 1027</name>
    <dbReference type="NCBI Taxonomy" id="317619"/>
    <lineage>
        <taxon>Bacteria</taxon>
        <taxon>Bacillati</taxon>
        <taxon>Cyanobacteriota</taxon>
        <taxon>Cyanophyceae</taxon>
        <taxon>Prochlorotrichales</taxon>
        <taxon>Prochlorotrichaceae</taxon>
        <taxon>Prochlorothrix</taxon>
    </lineage>
</organism>
<dbReference type="PANTHER" id="PTHR13710">
    <property type="entry name" value="DNA HELICASE RECQ FAMILY MEMBER"/>
    <property type="match status" value="1"/>
</dbReference>
<feature type="domain" description="Helicase C-terminal" evidence="14">
    <location>
        <begin position="216"/>
        <end position="372"/>
    </location>
</feature>
<dbReference type="GO" id="GO:0005737">
    <property type="term" value="C:cytoplasm"/>
    <property type="evidence" value="ECO:0007669"/>
    <property type="project" value="TreeGrafter"/>
</dbReference>
<dbReference type="GO" id="GO:0005524">
    <property type="term" value="F:ATP binding"/>
    <property type="evidence" value="ECO:0007669"/>
    <property type="project" value="UniProtKB-KW"/>
</dbReference>
<evidence type="ECO:0000256" key="3">
    <source>
        <dbReference type="ARBA" id="ARBA00022741"/>
    </source>
</evidence>
<evidence type="ECO:0000313" key="15">
    <source>
        <dbReference type="EMBL" id="KKI98536.1"/>
    </source>
</evidence>
<keyword evidence="16" id="KW-1185">Reference proteome</keyword>
<evidence type="ECO:0000256" key="11">
    <source>
        <dbReference type="ARBA" id="ARBA00044535"/>
    </source>
</evidence>
<dbReference type="STRING" id="317619.GCA_000332315_02761"/>
<protein>
    <recommendedName>
        <fullName evidence="11">ATP-dependent DNA helicase RecQ</fullName>
        <ecNumber evidence="10">5.6.2.4</ecNumber>
    </recommendedName>
    <alternativeName>
        <fullName evidence="12">DNA 3'-5' helicase RecQ</fullName>
    </alternativeName>
</protein>
<dbReference type="NCBIfam" id="TIGR00614">
    <property type="entry name" value="recQ_fam"/>
    <property type="match status" value="1"/>
</dbReference>
<dbReference type="EMBL" id="AJTX02000008">
    <property type="protein sequence ID" value="KKI98536.1"/>
    <property type="molecule type" value="Genomic_DNA"/>
</dbReference>
<dbReference type="GO" id="GO:0003677">
    <property type="term" value="F:DNA binding"/>
    <property type="evidence" value="ECO:0007669"/>
    <property type="project" value="UniProtKB-KW"/>
</dbReference>
<keyword evidence="8" id="KW-0413">Isomerase</keyword>
<dbReference type="InterPro" id="IPR014001">
    <property type="entry name" value="Helicase_ATP-bd"/>
</dbReference>
<dbReference type="GO" id="GO:0030894">
    <property type="term" value="C:replisome"/>
    <property type="evidence" value="ECO:0007669"/>
    <property type="project" value="TreeGrafter"/>
</dbReference>
<keyword evidence="5 15" id="KW-0347">Helicase</keyword>
<evidence type="ECO:0000256" key="7">
    <source>
        <dbReference type="ARBA" id="ARBA00023125"/>
    </source>
</evidence>
<dbReference type="InterPro" id="IPR011545">
    <property type="entry name" value="DEAD/DEAH_box_helicase_dom"/>
</dbReference>
<dbReference type="InterPro" id="IPR001650">
    <property type="entry name" value="Helicase_C-like"/>
</dbReference>
<dbReference type="SMART" id="SM00490">
    <property type="entry name" value="HELICc"/>
    <property type="match status" value="1"/>
</dbReference>
<dbReference type="InterPro" id="IPR032284">
    <property type="entry name" value="RecQ_Zn-bd"/>
</dbReference>
<evidence type="ECO:0000256" key="12">
    <source>
        <dbReference type="ARBA" id="ARBA00044550"/>
    </source>
</evidence>
<sequence length="479" mass="54839">MWGYSDFRSPQGEIVQALIQGQDALVVMPTGGGKSICFQLPALLHTGLTLVISPLVALMENQVADLHQKRLPAALLHSQLSKSQRQTTLTSLEQGRLRLLYLSPETLFSPPVWQRLQAPDLRIQGLMLDEAHCLVQWGDTFRPDYRRLGSVRPALLRHKPPGTRLTIAAFTATADPETQASLCQVLQLRRPQKFILNPYRPQLTLGVHYTWSPRQRWERIHHYLSQRSPQSQESGLIYVRTRQDGENLAEKLRNLGHKTLAYHGGLKGAERRRIEGDWMAHRLPFVVSTNAFGMGVDNPRVRWVIHYQVPLLLAEYIQEVGRAGRDGKPAEALAFISEPTGWLDPSDRQRWRFFQEQQQRQHHNALRLANKIPPQGTIQLIQEQFPQGTMALGLLHSLDRLQWQDPFTYRILQTPRSKFTQAHGPKAKNPSQAMAHYLHNRRHCRWGLLLQAFGFQPRKAQCGHCDNCLRSQRPLPRSG</sequence>
<evidence type="ECO:0000256" key="2">
    <source>
        <dbReference type="ARBA" id="ARBA00022723"/>
    </source>
</evidence>
<evidence type="ECO:0000256" key="9">
    <source>
        <dbReference type="ARBA" id="ARBA00034617"/>
    </source>
</evidence>
<dbReference type="SMART" id="SM00487">
    <property type="entry name" value="DEXDc"/>
    <property type="match status" value="1"/>
</dbReference>
<dbReference type="Pfam" id="PF00270">
    <property type="entry name" value="DEAD"/>
    <property type="match status" value="1"/>
</dbReference>
<dbReference type="GO" id="GO:0046872">
    <property type="term" value="F:metal ion binding"/>
    <property type="evidence" value="ECO:0007669"/>
    <property type="project" value="UniProtKB-KW"/>
</dbReference>
<dbReference type="AlphaFoldDB" id="A0A0M2PVY6"/>
<comment type="similarity">
    <text evidence="1">Belongs to the helicase family. RecQ subfamily.</text>
</comment>
<keyword evidence="2" id="KW-0479">Metal-binding</keyword>
<keyword evidence="7" id="KW-0238">DNA-binding</keyword>
<evidence type="ECO:0000256" key="6">
    <source>
        <dbReference type="ARBA" id="ARBA00022840"/>
    </source>
</evidence>
<evidence type="ECO:0000256" key="1">
    <source>
        <dbReference type="ARBA" id="ARBA00005446"/>
    </source>
</evidence>
<dbReference type="InterPro" id="IPR027417">
    <property type="entry name" value="P-loop_NTPase"/>
</dbReference>
<comment type="catalytic activity">
    <reaction evidence="9">
        <text>Couples ATP hydrolysis with the unwinding of duplex DNA by translocating in the 3'-5' direction.</text>
        <dbReference type="EC" id="5.6.2.4"/>
    </reaction>
</comment>
<dbReference type="Proteomes" id="UP000034681">
    <property type="component" value="Unassembled WGS sequence"/>
</dbReference>
<evidence type="ECO:0000256" key="4">
    <source>
        <dbReference type="ARBA" id="ARBA00022801"/>
    </source>
</evidence>
<dbReference type="GO" id="GO:0006281">
    <property type="term" value="P:DNA repair"/>
    <property type="evidence" value="ECO:0007669"/>
    <property type="project" value="TreeGrafter"/>
</dbReference>
<evidence type="ECO:0000256" key="10">
    <source>
        <dbReference type="ARBA" id="ARBA00034808"/>
    </source>
</evidence>
<keyword evidence="6" id="KW-0067">ATP-binding</keyword>
<evidence type="ECO:0000259" key="13">
    <source>
        <dbReference type="PROSITE" id="PS51192"/>
    </source>
</evidence>
<evidence type="ECO:0000256" key="5">
    <source>
        <dbReference type="ARBA" id="ARBA00022806"/>
    </source>
</evidence>
<feature type="domain" description="Helicase ATP-binding" evidence="13">
    <location>
        <begin position="15"/>
        <end position="192"/>
    </location>
</feature>
<dbReference type="PROSITE" id="PS51192">
    <property type="entry name" value="HELICASE_ATP_BIND_1"/>
    <property type="match status" value="1"/>
</dbReference>
<dbReference type="PANTHER" id="PTHR13710:SF105">
    <property type="entry name" value="ATP-DEPENDENT DNA HELICASE Q1"/>
    <property type="match status" value="1"/>
</dbReference>
<dbReference type="GO" id="GO:0043138">
    <property type="term" value="F:3'-5' DNA helicase activity"/>
    <property type="evidence" value="ECO:0007669"/>
    <property type="project" value="UniProtKB-EC"/>
</dbReference>
<dbReference type="GO" id="GO:0009378">
    <property type="term" value="F:four-way junction helicase activity"/>
    <property type="evidence" value="ECO:0007669"/>
    <property type="project" value="TreeGrafter"/>
</dbReference>
<evidence type="ECO:0000313" key="16">
    <source>
        <dbReference type="Proteomes" id="UP000034681"/>
    </source>
</evidence>
<keyword evidence="4" id="KW-0378">Hydrolase</keyword>
<dbReference type="GO" id="GO:0043590">
    <property type="term" value="C:bacterial nucleoid"/>
    <property type="evidence" value="ECO:0007669"/>
    <property type="project" value="TreeGrafter"/>
</dbReference>
<keyword evidence="3" id="KW-0547">Nucleotide-binding</keyword>
<dbReference type="Gene3D" id="3.40.50.300">
    <property type="entry name" value="P-loop containing nucleotide triphosphate hydrolases"/>
    <property type="match status" value="2"/>
</dbReference>
<dbReference type="CDD" id="cd17920">
    <property type="entry name" value="DEXHc_RecQ"/>
    <property type="match status" value="1"/>
</dbReference>
<accession>A0A0M2PVY6</accession>
<reference evidence="15" key="1">
    <citation type="submission" date="2012-04" db="EMBL/GenBank/DDBJ databases">
        <authorList>
            <person name="Borisov I.G."/>
            <person name="Ivanikova N.V."/>
            <person name="Pinevich A.V."/>
        </authorList>
    </citation>
    <scope>NUCLEOTIDE SEQUENCE</scope>
    <source>
        <strain evidence="15">CALU 1027</strain>
    </source>
</reference>
<comment type="caution">
    <text evidence="15">The sequence shown here is derived from an EMBL/GenBank/DDBJ whole genome shotgun (WGS) entry which is preliminary data.</text>
</comment>
<dbReference type="Pfam" id="PF16124">
    <property type="entry name" value="RecQ_Zn_bind"/>
    <property type="match status" value="1"/>
</dbReference>
<dbReference type="InterPro" id="IPR004589">
    <property type="entry name" value="DNA_helicase_ATP-dep_RecQ"/>
</dbReference>
<dbReference type="GO" id="GO:0016787">
    <property type="term" value="F:hydrolase activity"/>
    <property type="evidence" value="ECO:0007669"/>
    <property type="project" value="UniProtKB-KW"/>
</dbReference>
<evidence type="ECO:0000256" key="8">
    <source>
        <dbReference type="ARBA" id="ARBA00023235"/>
    </source>
</evidence>
<name>A0A0M2PVY6_PROHO</name>
<dbReference type="Pfam" id="PF00271">
    <property type="entry name" value="Helicase_C"/>
    <property type="match status" value="1"/>
</dbReference>
<dbReference type="eggNOG" id="COG0514">
    <property type="taxonomic scope" value="Bacteria"/>
</dbReference>
<dbReference type="GO" id="GO:0006310">
    <property type="term" value="P:DNA recombination"/>
    <property type="evidence" value="ECO:0007669"/>
    <property type="project" value="InterPro"/>
</dbReference>
<dbReference type="SUPFAM" id="SSF52540">
    <property type="entry name" value="P-loop containing nucleoside triphosphate hydrolases"/>
    <property type="match status" value="1"/>
</dbReference>
<evidence type="ECO:0000259" key="14">
    <source>
        <dbReference type="PROSITE" id="PS51194"/>
    </source>
</evidence>